<evidence type="ECO:0000256" key="1">
    <source>
        <dbReference type="SAM" id="MobiDB-lite"/>
    </source>
</evidence>
<protein>
    <submittedName>
        <fullName evidence="2">Uncharacterized protein</fullName>
    </submittedName>
</protein>
<feature type="compositionally biased region" description="Polar residues" evidence="1">
    <location>
        <begin position="41"/>
        <end position="57"/>
    </location>
</feature>
<evidence type="ECO:0000313" key="2">
    <source>
        <dbReference type="EMBL" id="KAF2706784.1"/>
    </source>
</evidence>
<reference evidence="2" key="1">
    <citation type="journal article" date="2020" name="Stud. Mycol.">
        <title>101 Dothideomycetes genomes: a test case for predicting lifestyles and emergence of pathogens.</title>
        <authorList>
            <person name="Haridas S."/>
            <person name="Albert R."/>
            <person name="Binder M."/>
            <person name="Bloem J."/>
            <person name="Labutti K."/>
            <person name="Salamov A."/>
            <person name="Andreopoulos B."/>
            <person name="Baker S."/>
            <person name="Barry K."/>
            <person name="Bills G."/>
            <person name="Bluhm B."/>
            <person name="Cannon C."/>
            <person name="Castanera R."/>
            <person name="Culley D."/>
            <person name="Daum C."/>
            <person name="Ezra D."/>
            <person name="Gonzalez J."/>
            <person name="Henrissat B."/>
            <person name="Kuo A."/>
            <person name="Liang C."/>
            <person name="Lipzen A."/>
            <person name="Lutzoni F."/>
            <person name="Magnuson J."/>
            <person name="Mondo S."/>
            <person name="Nolan M."/>
            <person name="Ohm R."/>
            <person name="Pangilinan J."/>
            <person name="Park H.-J."/>
            <person name="Ramirez L."/>
            <person name="Alfaro M."/>
            <person name="Sun H."/>
            <person name="Tritt A."/>
            <person name="Yoshinaga Y."/>
            <person name="Zwiers L.-H."/>
            <person name="Turgeon B."/>
            <person name="Goodwin S."/>
            <person name="Spatafora J."/>
            <person name="Crous P."/>
            <person name="Grigoriev I."/>
        </authorList>
    </citation>
    <scope>NUCLEOTIDE SEQUENCE</scope>
    <source>
        <strain evidence="2">CBS 279.74</strain>
    </source>
</reference>
<gene>
    <name evidence="2" type="ORF">K504DRAFT_493141</name>
</gene>
<accession>A0A6G1K1Q8</accession>
<dbReference type="Proteomes" id="UP000799428">
    <property type="component" value="Unassembled WGS sequence"/>
</dbReference>
<proteinExistence type="predicted"/>
<dbReference type="AlphaFoldDB" id="A0A6G1K1Q8"/>
<sequence>MSDVDGDSNMNSSPELDAEDEMFPTEAAGPSTPRHAAAYSTGINQSSELSPPNSQGPTLARDDSFSATFSGSPSALNANGKRVYGTVPTSSSSGPAPVDNSNIHEDKETGYQWSKPEEQPGWEWKNSRVKEEEIRALELIVDKSHMIRTRYGDPLDPSVQAKKR</sequence>
<dbReference type="OrthoDB" id="5377039at2759"/>
<organism evidence="2 3">
    <name type="scientific">Pleomassaria siparia CBS 279.74</name>
    <dbReference type="NCBI Taxonomy" id="1314801"/>
    <lineage>
        <taxon>Eukaryota</taxon>
        <taxon>Fungi</taxon>
        <taxon>Dikarya</taxon>
        <taxon>Ascomycota</taxon>
        <taxon>Pezizomycotina</taxon>
        <taxon>Dothideomycetes</taxon>
        <taxon>Pleosporomycetidae</taxon>
        <taxon>Pleosporales</taxon>
        <taxon>Pleomassariaceae</taxon>
        <taxon>Pleomassaria</taxon>
    </lineage>
</organism>
<feature type="compositionally biased region" description="Polar residues" evidence="1">
    <location>
        <begin position="65"/>
        <end position="77"/>
    </location>
</feature>
<name>A0A6G1K1Q8_9PLEO</name>
<evidence type="ECO:0000313" key="3">
    <source>
        <dbReference type="Proteomes" id="UP000799428"/>
    </source>
</evidence>
<dbReference type="EMBL" id="MU005775">
    <property type="protein sequence ID" value="KAF2706784.1"/>
    <property type="molecule type" value="Genomic_DNA"/>
</dbReference>
<feature type="region of interest" description="Disordered" evidence="1">
    <location>
        <begin position="1"/>
        <end position="128"/>
    </location>
</feature>
<keyword evidence="3" id="KW-1185">Reference proteome</keyword>